<feature type="domain" description="AAA+ ATPase" evidence="12">
    <location>
        <begin position="147"/>
        <end position="298"/>
    </location>
</feature>
<dbReference type="InterPro" id="IPR003593">
    <property type="entry name" value="AAA+_ATPase"/>
</dbReference>
<dbReference type="SMART" id="SM00760">
    <property type="entry name" value="Bac_DnaA_C"/>
    <property type="match status" value="1"/>
</dbReference>
<reference evidence="14 15" key="1">
    <citation type="journal article" date="2016" name="Nat. Commun.">
        <title>Thousands of microbial genomes shed light on interconnected biogeochemical processes in an aquifer system.</title>
        <authorList>
            <person name="Anantharaman K."/>
            <person name="Brown C.T."/>
            <person name="Hug L.A."/>
            <person name="Sharon I."/>
            <person name="Castelle C.J."/>
            <person name="Probst A.J."/>
            <person name="Thomas B.C."/>
            <person name="Singh A."/>
            <person name="Wilkins M.J."/>
            <person name="Karaoz U."/>
            <person name="Brodie E.L."/>
            <person name="Williams K.H."/>
            <person name="Hubbard S.S."/>
            <person name="Banfield J.F."/>
        </authorList>
    </citation>
    <scope>NUCLEOTIDE SEQUENCE [LARGE SCALE GENOMIC DNA]</scope>
</reference>
<comment type="subunit">
    <text evidence="8">Oligomerizes as a right-handed, spiral filament on DNA at oriC.</text>
</comment>
<feature type="region of interest" description="Domain IV, binds dsDNA" evidence="8">
    <location>
        <begin position="337"/>
        <end position="457"/>
    </location>
</feature>
<dbReference type="SUPFAM" id="SSF52540">
    <property type="entry name" value="P-loop containing nucleoside triphosphate hydrolases"/>
    <property type="match status" value="1"/>
</dbReference>
<dbReference type="HAMAP" id="MF_00377">
    <property type="entry name" value="DnaA_bact"/>
    <property type="match status" value="1"/>
</dbReference>
<comment type="similarity">
    <text evidence="1 8 11">Belongs to the DnaA family.</text>
</comment>
<organism evidence="14 15">
    <name type="scientific">candidate division WWE3 bacterium RIFCSPHIGHO2_01_FULL_42_13</name>
    <dbReference type="NCBI Taxonomy" id="1802617"/>
    <lineage>
        <taxon>Bacteria</taxon>
        <taxon>Katanobacteria</taxon>
    </lineage>
</organism>
<keyword evidence="7 8" id="KW-0238">DNA-binding</keyword>
<comment type="domain">
    <text evidence="8">Domain I is involved in oligomerization and binding regulators, domain II is flexibile and of varying length in different bacteria, domain III forms the AAA+ region, while domain IV binds dsDNA.</text>
</comment>
<dbReference type="SUPFAM" id="SSF48295">
    <property type="entry name" value="TrpR-like"/>
    <property type="match status" value="1"/>
</dbReference>
<keyword evidence="2 8" id="KW-0963">Cytoplasm</keyword>
<keyword evidence="6 8" id="KW-0446">Lipid-binding</keyword>
<evidence type="ECO:0000256" key="1">
    <source>
        <dbReference type="ARBA" id="ARBA00006583"/>
    </source>
</evidence>
<feature type="domain" description="Chromosomal replication initiator DnaA C-terminal" evidence="13">
    <location>
        <begin position="365"/>
        <end position="434"/>
    </location>
</feature>
<feature type="binding site" evidence="8">
    <location>
        <position position="161"/>
    </location>
    <ligand>
        <name>ATP</name>
        <dbReference type="ChEBI" id="CHEBI:30616"/>
    </ligand>
</feature>
<dbReference type="GO" id="GO:0006270">
    <property type="term" value="P:DNA replication initiation"/>
    <property type="evidence" value="ECO:0007669"/>
    <property type="project" value="UniProtKB-UniRule"/>
</dbReference>
<dbReference type="GO" id="GO:0003688">
    <property type="term" value="F:DNA replication origin binding"/>
    <property type="evidence" value="ECO:0007669"/>
    <property type="project" value="UniProtKB-UniRule"/>
</dbReference>
<dbReference type="GO" id="GO:0005737">
    <property type="term" value="C:cytoplasm"/>
    <property type="evidence" value="ECO:0007669"/>
    <property type="project" value="UniProtKB-SubCell"/>
</dbReference>
<dbReference type="PRINTS" id="PR00051">
    <property type="entry name" value="DNAA"/>
</dbReference>
<dbReference type="PANTHER" id="PTHR30050:SF2">
    <property type="entry name" value="CHROMOSOMAL REPLICATION INITIATOR PROTEIN DNAA"/>
    <property type="match status" value="1"/>
</dbReference>
<comment type="caution">
    <text evidence="8">Lacks conserved residue(s) required for the propagation of feature annotation.</text>
</comment>
<dbReference type="PROSITE" id="PS01008">
    <property type="entry name" value="DNAA"/>
    <property type="match status" value="1"/>
</dbReference>
<proteinExistence type="inferred from homology"/>
<dbReference type="Gene3D" id="1.10.8.60">
    <property type="match status" value="1"/>
</dbReference>
<dbReference type="GO" id="GO:0006275">
    <property type="term" value="P:regulation of DNA replication"/>
    <property type="evidence" value="ECO:0007669"/>
    <property type="project" value="UniProtKB-UniRule"/>
</dbReference>
<dbReference type="STRING" id="1802617.A2886_00195"/>
<feature type="region of interest" description="Domain I, interacts with DnaA modulators" evidence="8">
    <location>
        <begin position="1"/>
        <end position="104"/>
    </location>
</feature>
<dbReference type="PANTHER" id="PTHR30050">
    <property type="entry name" value="CHROMOSOMAL REPLICATION INITIATOR PROTEIN DNAA"/>
    <property type="match status" value="1"/>
</dbReference>
<evidence type="ECO:0000256" key="5">
    <source>
        <dbReference type="ARBA" id="ARBA00022840"/>
    </source>
</evidence>
<evidence type="ECO:0000256" key="3">
    <source>
        <dbReference type="ARBA" id="ARBA00022705"/>
    </source>
</evidence>
<dbReference type="CDD" id="cd06571">
    <property type="entry name" value="Bac_DnaA_C"/>
    <property type="match status" value="1"/>
</dbReference>
<keyword evidence="3 8" id="KW-0235">DNA replication</keyword>
<dbReference type="EMBL" id="MEVA01000003">
    <property type="protein sequence ID" value="OGC47834.1"/>
    <property type="molecule type" value="Genomic_DNA"/>
</dbReference>
<dbReference type="Gene3D" id="3.40.50.300">
    <property type="entry name" value="P-loop containing nucleotide triphosphate hydrolases"/>
    <property type="match status" value="1"/>
</dbReference>
<dbReference type="InterPro" id="IPR018312">
    <property type="entry name" value="Chromosome_initiator_DnaA_CS"/>
</dbReference>
<evidence type="ECO:0000259" key="13">
    <source>
        <dbReference type="SMART" id="SM00760"/>
    </source>
</evidence>
<evidence type="ECO:0000256" key="8">
    <source>
        <dbReference type="HAMAP-Rule" id="MF_00377"/>
    </source>
</evidence>
<feature type="binding site" evidence="8">
    <location>
        <position position="160"/>
    </location>
    <ligand>
        <name>ATP</name>
        <dbReference type="ChEBI" id="CHEBI:30616"/>
    </ligand>
</feature>
<name>A0A1F4USA3_UNCKA</name>
<feature type="binding site" evidence="8">
    <location>
        <position position="158"/>
    </location>
    <ligand>
        <name>ATP</name>
        <dbReference type="ChEBI" id="CHEBI:30616"/>
    </ligand>
</feature>
<evidence type="ECO:0000256" key="7">
    <source>
        <dbReference type="ARBA" id="ARBA00023125"/>
    </source>
</evidence>
<evidence type="ECO:0000256" key="11">
    <source>
        <dbReference type="RuleBase" id="RU004227"/>
    </source>
</evidence>
<dbReference type="Proteomes" id="UP000176608">
    <property type="component" value="Unassembled WGS sequence"/>
</dbReference>
<sequence length="457" mass="51076">MDVKDLWKAVLAELQVNLSETQFKTWVQKTRAQALTKDSLEIVCENPFAKRQLEGRLRSLVQDSVNKIGKGHYKLTFKVGDVISKNGSQELGPLFEPQAKAMSEAAASRSIKAGLSPHMTFDSYIMGSNNQLAHAIASAVAEKPGKLYNPFFIYSGVGLGKTHLMHAIGNEIVQKHPNLKVIYTTGETFGNEIIDAIRSGARGGAGGTSWFRNKYRTVDVFLLDDIQFIAGKEATQEEFFHTFNTLHMAQKQIVIASDRPPKDFTDLEERVTSRLSSGIISDISKPDIDTRIAILRTKRDQAGHSVPNEVIDFIAEKIDTNIRELEGAYLQVLTRAQADKVSPSLELAKTALEGSIREKVKRTVNTNDIIKTVANYYSVRVTDLKGSRRTKEIVVPRQIAMYLMYEMTETPYMSIGELMGGRDHTTIMHGVQKVGGEMLQEVKTRRDIENIKKVLED</sequence>
<dbReference type="AlphaFoldDB" id="A0A1F4USA3"/>
<dbReference type="GO" id="GO:0005524">
    <property type="term" value="F:ATP binding"/>
    <property type="evidence" value="ECO:0007669"/>
    <property type="project" value="UniProtKB-UniRule"/>
</dbReference>
<evidence type="ECO:0000313" key="14">
    <source>
        <dbReference type="EMBL" id="OGC47834.1"/>
    </source>
</evidence>
<feature type="binding site" evidence="8">
    <location>
        <position position="162"/>
    </location>
    <ligand>
        <name>ATP</name>
        <dbReference type="ChEBI" id="CHEBI:30616"/>
    </ligand>
</feature>
<comment type="subcellular location">
    <subcellularLocation>
        <location evidence="8">Cytoplasm</location>
    </subcellularLocation>
</comment>
<dbReference type="GO" id="GO:0005886">
    <property type="term" value="C:plasma membrane"/>
    <property type="evidence" value="ECO:0007669"/>
    <property type="project" value="TreeGrafter"/>
</dbReference>
<evidence type="ECO:0000256" key="6">
    <source>
        <dbReference type="ARBA" id="ARBA00023121"/>
    </source>
</evidence>
<dbReference type="Pfam" id="PF00308">
    <property type="entry name" value="Bac_DnaA"/>
    <property type="match status" value="1"/>
</dbReference>
<gene>
    <name evidence="8" type="primary">dnaA</name>
    <name evidence="14" type="ORF">A2886_00195</name>
</gene>
<dbReference type="InterPro" id="IPR020591">
    <property type="entry name" value="Chromosome_initiator_DnaA-like"/>
</dbReference>
<evidence type="ECO:0000256" key="10">
    <source>
        <dbReference type="RuleBase" id="RU000577"/>
    </source>
</evidence>
<dbReference type="Pfam" id="PF08299">
    <property type="entry name" value="Bac_DnaA_C"/>
    <property type="match status" value="1"/>
</dbReference>
<protein>
    <recommendedName>
        <fullName evidence="8 9">Chromosomal replication initiator protein DnaA</fullName>
    </recommendedName>
</protein>
<dbReference type="InterPro" id="IPR038454">
    <property type="entry name" value="DnaA_N_sf"/>
</dbReference>
<dbReference type="GO" id="GO:0008289">
    <property type="term" value="F:lipid binding"/>
    <property type="evidence" value="ECO:0007669"/>
    <property type="project" value="UniProtKB-KW"/>
</dbReference>
<dbReference type="FunFam" id="3.40.50.300:FF:000668">
    <property type="entry name" value="Chromosomal replication initiator protein DnaA"/>
    <property type="match status" value="1"/>
</dbReference>
<dbReference type="CDD" id="cd00009">
    <property type="entry name" value="AAA"/>
    <property type="match status" value="1"/>
</dbReference>
<dbReference type="Pfam" id="PF11638">
    <property type="entry name" value="DnaA_N"/>
    <property type="match status" value="1"/>
</dbReference>
<comment type="caution">
    <text evidence="14">The sequence shown here is derived from an EMBL/GenBank/DDBJ whole genome shotgun (WGS) entry which is preliminary data.</text>
</comment>
<evidence type="ECO:0000256" key="2">
    <source>
        <dbReference type="ARBA" id="ARBA00022490"/>
    </source>
</evidence>
<evidence type="ECO:0000313" key="15">
    <source>
        <dbReference type="Proteomes" id="UP000176608"/>
    </source>
</evidence>
<dbReference type="Gene3D" id="1.10.1750.10">
    <property type="match status" value="1"/>
</dbReference>
<keyword evidence="4 8" id="KW-0547">Nucleotide-binding</keyword>
<dbReference type="InterPro" id="IPR024633">
    <property type="entry name" value="DnaA_N_dom"/>
</dbReference>
<dbReference type="InterPro" id="IPR001957">
    <property type="entry name" value="Chromosome_initiator_DnaA"/>
</dbReference>
<dbReference type="Gene3D" id="3.30.300.180">
    <property type="match status" value="1"/>
</dbReference>
<dbReference type="InterPro" id="IPR010921">
    <property type="entry name" value="Trp_repressor/repl_initiator"/>
</dbReference>
<evidence type="ECO:0000259" key="12">
    <source>
        <dbReference type="SMART" id="SM00382"/>
    </source>
</evidence>
<comment type="function">
    <text evidence="8 10">Plays an essential role in the initiation and regulation of chromosomal replication. ATP-DnaA binds to the origin of replication (oriC) to initiate formation of the DNA replication initiation complex once per cell cycle. Binds the DnaA box (a 9 base pair repeat at the origin) and separates the double-stranded (ds)DNA. Forms a right-handed helical filament on oriC DNA; dsDNA binds to the exterior of the filament while single-stranded (ss)DNA is stabiized in the filament's interior. The ATP-DnaA-oriC complex binds and stabilizes one strand of the AT-rich DNA unwinding element (DUE), permitting loading of DNA polymerase. After initiation quickly degrades to an ADP-DnaA complex that is not apt for DNA replication. Binds acidic phospholipids.</text>
</comment>
<dbReference type="InterPro" id="IPR013159">
    <property type="entry name" value="DnaA_C"/>
</dbReference>
<evidence type="ECO:0000256" key="4">
    <source>
        <dbReference type="ARBA" id="ARBA00022741"/>
    </source>
</evidence>
<dbReference type="InterPro" id="IPR013317">
    <property type="entry name" value="DnaA_dom"/>
</dbReference>
<dbReference type="SMART" id="SM00382">
    <property type="entry name" value="AAA"/>
    <property type="match status" value="1"/>
</dbReference>
<accession>A0A1F4USA3</accession>
<dbReference type="InterPro" id="IPR027417">
    <property type="entry name" value="P-loop_NTPase"/>
</dbReference>
<keyword evidence="5 8" id="KW-0067">ATP-binding</keyword>
<evidence type="ECO:0000256" key="9">
    <source>
        <dbReference type="NCBIfam" id="TIGR00362"/>
    </source>
</evidence>
<dbReference type="NCBIfam" id="TIGR00362">
    <property type="entry name" value="DnaA"/>
    <property type="match status" value="1"/>
</dbReference>